<accession>A0ABN2P2Q7</accession>
<sequence>MAVAPGGGDGAPGGLAGGEGDLEGGAEPAVDEPSGASGVEDDTSVLHTPVTRPGAAVRPAGSALPRATSS</sequence>
<gene>
    <name evidence="2" type="ORF">GCM10009737_10500</name>
</gene>
<organism evidence="2 3">
    <name type="scientific">Nocardioides lentus</name>
    <dbReference type="NCBI Taxonomy" id="338077"/>
    <lineage>
        <taxon>Bacteria</taxon>
        <taxon>Bacillati</taxon>
        <taxon>Actinomycetota</taxon>
        <taxon>Actinomycetes</taxon>
        <taxon>Propionibacteriales</taxon>
        <taxon>Nocardioidaceae</taxon>
        <taxon>Nocardioides</taxon>
    </lineage>
</organism>
<name>A0ABN2P2Q7_9ACTN</name>
<evidence type="ECO:0000313" key="2">
    <source>
        <dbReference type="EMBL" id="GAA1910945.1"/>
    </source>
</evidence>
<reference evidence="2 3" key="1">
    <citation type="journal article" date="2019" name="Int. J. Syst. Evol. Microbiol.">
        <title>The Global Catalogue of Microorganisms (GCM) 10K type strain sequencing project: providing services to taxonomists for standard genome sequencing and annotation.</title>
        <authorList>
            <consortium name="The Broad Institute Genomics Platform"/>
            <consortium name="The Broad Institute Genome Sequencing Center for Infectious Disease"/>
            <person name="Wu L."/>
            <person name="Ma J."/>
        </authorList>
    </citation>
    <scope>NUCLEOTIDE SEQUENCE [LARGE SCALE GENOMIC DNA]</scope>
    <source>
        <strain evidence="2 3">JCM 14046</strain>
    </source>
</reference>
<dbReference type="EMBL" id="BAAAMY010000002">
    <property type="protein sequence ID" value="GAA1910945.1"/>
    <property type="molecule type" value="Genomic_DNA"/>
</dbReference>
<evidence type="ECO:0000313" key="3">
    <source>
        <dbReference type="Proteomes" id="UP001501612"/>
    </source>
</evidence>
<protein>
    <submittedName>
        <fullName evidence="2">Uncharacterized protein</fullName>
    </submittedName>
</protein>
<proteinExistence type="predicted"/>
<evidence type="ECO:0000256" key="1">
    <source>
        <dbReference type="SAM" id="MobiDB-lite"/>
    </source>
</evidence>
<feature type="region of interest" description="Disordered" evidence="1">
    <location>
        <begin position="1"/>
        <end position="70"/>
    </location>
</feature>
<keyword evidence="3" id="KW-1185">Reference proteome</keyword>
<dbReference type="Proteomes" id="UP001501612">
    <property type="component" value="Unassembled WGS sequence"/>
</dbReference>
<comment type="caution">
    <text evidence="2">The sequence shown here is derived from an EMBL/GenBank/DDBJ whole genome shotgun (WGS) entry which is preliminary data.</text>
</comment>
<feature type="compositionally biased region" description="Gly residues" evidence="1">
    <location>
        <begin position="1"/>
        <end position="19"/>
    </location>
</feature>